<comment type="caution">
    <text evidence="1">The sequence shown here is derived from an EMBL/GenBank/DDBJ whole genome shotgun (WGS) entry which is preliminary data.</text>
</comment>
<dbReference type="InParanoid" id="A0A2P6N1P8"/>
<accession>A0A2P6N1P8</accession>
<evidence type="ECO:0000313" key="1">
    <source>
        <dbReference type="EMBL" id="PRP77896.1"/>
    </source>
</evidence>
<dbReference type="AlphaFoldDB" id="A0A2P6N1P8"/>
<protein>
    <submittedName>
        <fullName evidence="1">Uncharacterized protein</fullName>
    </submittedName>
</protein>
<sequence>MHAYAVRVVVGSASGRAERNQTWVNIELKDNLLEPLRQLKSLTLSFATKAEVCEEITGSRPKITRDGICWSSAQTVQKSRHHMEEAKGIVYHTRTCWNKNQGHHVVKKSSDLTVAWLRVLWASYGRGTRPICRSCHLIHLFWCVRVRETNGCIHMHLILYRRSMLGAKASLGDRYRRFLDSGDIEWAPREWNRFIQRLLTLTAASSDATLDSTCYRRVRLNITERRCEVPTQFPCCYLYRGKFSPSGRNDGFLWRPSRGLTRMGRMLRKYSYADYGDVRLCRQVTYLEACQTWQFIEYKSKREHRSNVVFSSIDTADTWLHQLVKMVAEDYLGLSSQLLQESQRGREVEGTDDLERGRISRDDELAWDPFEEDYCGMGM</sequence>
<proteinExistence type="predicted"/>
<name>A0A2P6N1P8_9EUKA</name>
<keyword evidence="2" id="KW-1185">Reference proteome</keyword>
<dbReference type="Proteomes" id="UP000241769">
    <property type="component" value="Unassembled WGS sequence"/>
</dbReference>
<organism evidence="1 2">
    <name type="scientific">Planoprotostelium fungivorum</name>
    <dbReference type="NCBI Taxonomy" id="1890364"/>
    <lineage>
        <taxon>Eukaryota</taxon>
        <taxon>Amoebozoa</taxon>
        <taxon>Evosea</taxon>
        <taxon>Variosea</taxon>
        <taxon>Cavosteliida</taxon>
        <taxon>Cavosteliaceae</taxon>
        <taxon>Planoprotostelium</taxon>
    </lineage>
</organism>
<evidence type="ECO:0000313" key="2">
    <source>
        <dbReference type="Proteomes" id="UP000241769"/>
    </source>
</evidence>
<gene>
    <name evidence="1" type="ORF">PROFUN_08570</name>
</gene>
<dbReference type="EMBL" id="MDYQ01000251">
    <property type="protein sequence ID" value="PRP77896.1"/>
    <property type="molecule type" value="Genomic_DNA"/>
</dbReference>
<reference evidence="1 2" key="1">
    <citation type="journal article" date="2018" name="Genome Biol. Evol.">
        <title>Multiple Roots of Fruiting Body Formation in Amoebozoa.</title>
        <authorList>
            <person name="Hillmann F."/>
            <person name="Forbes G."/>
            <person name="Novohradska S."/>
            <person name="Ferling I."/>
            <person name="Riege K."/>
            <person name="Groth M."/>
            <person name="Westermann M."/>
            <person name="Marz M."/>
            <person name="Spaller T."/>
            <person name="Winckler T."/>
            <person name="Schaap P."/>
            <person name="Glockner G."/>
        </authorList>
    </citation>
    <scope>NUCLEOTIDE SEQUENCE [LARGE SCALE GENOMIC DNA]</scope>
    <source>
        <strain evidence="1 2">Jena</strain>
    </source>
</reference>